<dbReference type="Pfam" id="PF00571">
    <property type="entry name" value="CBS"/>
    <property type="match status" value="2"/>
</dbReference>
<dbReference type="Gene3D" id="3.40.50.10490">
    <property type="entry name" value="Glucose-6-phosphate isomerase like protein, domain 1"/>
    <property type="match status" value="1"/>
</dbReference>
<dbReference type="GO" id="GO:0097367">
    <property type="term" value="F:carbohydrate derivative binding"/>
    <property type="evidence" value="ECO:0007669"/>
    <property type="project" value="InterPro"/>
</dbReference>
<dbReference type="PROSITE" id="PS51371">
    <property type="entry name" value="CBS"/>
    <property type="match status" value="2"/>
</dbReference>
<dbReference type="FunFam" id="3.40.50.10490:FF:000011">
    <property type="entry name" value="Arabinose 5-phosphate isomerase"/>
    <property type="match status" value="1"/>
</dbReference>
<evidence type="ECO:0000256" key="3">
    <source>
        <dbReference type="ARBA" id="ARBA00023122"/>
    </source>
</evidence>
<evidence type="ECO:0000313" key="11">
    <source>
        <dbReference type="Proteomes" id="UP001220964"/>
    </source>
</evidence>
<dbReference type="InterPro" id="IPR035474">
    <property type="entry name" value="SIS_Kpsf"/>
</dbReference>
<evidence type="ECO:0000256" key="4">
    <source>
        <dbReference type="PIRNR" id="PIRNR004692"/>
    </source>
</evidence>
<dbReference type="RefSeq" id="WP_275568988.1">
    <property type="nucleotide sequence ID" value="NZ_JARGYC010000064.1"/>
</dbReference>
<evidence type="ECO:0000313" key="10">
    <source>
        <dbReference type="EMBL" id="MDF0602864.1"/>
    </source>
</evidence>
<protein>
    <submittedName>
        <fullName evidence="10">KpsF/GutQ family sugar-phosphate isomerase</fullName>
    </submittedName>
</protein>
<keyword evidence="2" id="KW-0677">Repeat</keyword>
<feature type="domain" description="CBS" evidence="8">
    <location>
        <begin position="272"/>
        <end position="324"/>
    </location>
</feature>
<dbReference type="InterPro" id="IPR050986">
    <property type="entry name" value="GutQ/KpsF_isomerases"/>
</dbReference>
<keyword evidence="3 7" id="KW-0129">CBS domain</keyword>
<dbReference type="PROSITE" id="PS51464">
    <property type="entry name" value="SIS"/>
    <property type="match status" value="1"/>
</dbReference>
<evidence type="ECO:0000256" key="7">
    <source>
        <dbReference type="PROSITE-ProRule" id="PRU00703"/>
    </source>
</evidence>
<keyword evidence="11" id="KW-1185">Reference proteome</keyword>
<dbReference type="InterPro" id="IPR004800">
    <property type="entry name" value="KdsD/KpsF-type"/>
</dbReference>
<evidence type="ECO:0000256" key="2">
    <source>
        <dbReference type="ARBA" id="ARBA00022737"/>
    </source>
</evidence>
<dbReference type="Gene3D" id="3.10.580.10">
    <property type="entry name" value="CBS-domain"/>
    <property type="match status" value="1"/>
</dbReference>
<dbReference type="Proteomes" id="UP001220964">
    <property type="component" value="Unassembled WGS sequence"/>
</dbReference>
<dbReference type="GO" id="GO:1901135">
    <property type="term" value="P:carbohydrate derivative metabolic process"/>
    <property type="evidence" value="ECO:0007669"/>
    <property type="project" value="InterPro"/>
</dbReference>
<evidence type="ECO:0000259" key="9">
    <source>
        <dbReference type="PROSITE" id="PS51464"/>
    </source>
</evidence>
<keyword evidence="5" id="KW-0862">Zinc</keyword>
<dbReference type="NCBIfam" id="TIGR00393">
    <property type="entry name" value="kpsF"/>
    <property type="match status" value="1"/>
</dbReference>
<evidence type="ECO:0000256" key="6">
    <source>
        <dbReference type="PIRSR" id="PIRSR004692-3"/>
    </source>
</evidence>
<keyword evidence="10" id="KW-0413">Isomerase</keyword>
<feature type="site" description="Catalytically relevant" evidence="6">
    <location>
        <position position="192"/>
    </location>
</feature>
<dbReference type="EMBL" id="JARGYC010000064">
    <property type="protein sequence ID" value="MDF0602864.1"/>
    <property type="molecule type" value="Genomic_DNA"/>
</dbReference>
<dbReference type="InterPro" id="IPR001347">
    <property type="entry name" value="SIS_dom"/>
</dbReference>
<dbReference type="GO" id="GO:0019146">
    <property type="term" value="F:arabinose-5-phosphate isomerase activity"/>
    <property type="evidence" value="ECO:0007669"/>
    <property type="project" value="UniProtKB-ARBA"/>
</dbReference>
<gene>
    <name evidence="10" type="ORF">P1J78_19150</name>
</gene>
<feature type="domain" description="CBS" evidence="8">
    <location>
        <begin position="208"/>
        <end position="271"/>
    </location>
</feature>
<evidence type="ECO:0000256" key="5">
    <source>
        <dbReference type="PIRSR" id="PIRSR004692-2"/>
    </source>
</evidence>
<reference evidence="10" key="1">
    <citation type="submission" date="2023-03" db="EMBL/GenBank/DDBJ databases">
        <title>Multiphase analysis and comparison of six strains from genera Psychromarinibacter, Lutimaribacter, and Maritimibacter, including a novel species: Psychromarinibacter sediminicola sp. nov.</title>
        <authorList>
            <person name="Wang Y.-H."/>
            <person name="Ye M.-Q."/>
            <person name="Du Z.-J."/>
        </authorList>
    </citation>
    <scope>NUCLEOTIDE SEQUENCE</scope>
    <source>
        <strain evidence="10">C21-152</strain>
    </source>
</reference>
<keyword evidence="5" id="KW-0479">Metal-binding</keyword>
<dbReference type="PANTHER" id="PTHR42745:SF1">
    <property type="entry name" value="ARABINOSE 5-PHOSPHATE ISOMERASE KDSD"/>
    <property type="match status" value="1"/>
</dbReference>
<sequence length="324" mass="34411">MNENPGGGDDVREQMARVLRTEAGALSAMAETLGPEHLRAVEILASARGRVIVSGIGKSGHIARKIAATLASTGTPAQFVHPTEASHGDLGMITREDVCLIVSNSGETRELADLVTYSRRFAIPLITITGRRGSTLDAQSDVTLFLPDAPEACLIGVAPTTSTTASLALGDALVVALMHRRGFRREDFQLFHPGGKLGAQLTKVEAMMHRGDELPLLAPRTPMREGLITMTSKGFGVAGIVEADGRLSGIITDGDLRRNIDQLMGRMAGEVATRNPKTIPPDTLGSEALKLMNEAKISALFVVDEDARVLGLLHIHDCLRSGVA</sequence>
<dbReference type="InterPro" id="IPR046348">
    <property type="entry name" value="SIS_dom_sf"/>
</dbReference>
<feature type="binding site" evidence="5">
    <location>
        <position position="81"/>
    </location>
    <ligand>
        <name>Zn(2+)</name>
        <dbReference type="ChEBI" id="CHEBI:29105"/>
    </ligand>
</feature>
<feature type="site" description="Catalytically relevant" evidence="6">
    <location>
        <position position="151"/>
    </location>
</feature>
<dbReference type="InterPro" id="IPR046342">
    <property type="entry name" value="CBS_dom_sf"/>
</dbReference>
<proteinExistence type="inferred from homology"/>
<dbReference type="Pfam" id="PF01380">
    <property type="entry name" value="SIS"/>
    <property type="match status" value="1"/>
</dbReference>
<feature type="site" description="Catalytically relevant" evidence="6">
    <location>
        <position position="110"/>
    </location>
</feature>
<dbReference type="SMART" id="SM00116">
    <property type="entry name" value="CBS"/>
    <property type="match status" value="2"/>
</dbReference>
<comment type="similarity">
    <text evidence="1 4">Belongs to the SIS family. GutQ/KpsF subfamily.</text>
</comment>
<dbReference type="AlphaFoldDB" id="A0AAE3NWB1"/>
<dbReference type="CDD" id="cd05014">
    <property type="entry name" value="SIS_Kpsf"/>
    <property type="match status" value="1"/>
</dbReference>
<dbReference type="CDD" id="cd04604">
    <property type="entry name" value="CBS_pair_SIS_assoc"/>
    <property type="match status" value="1"/>
</dbReference>
<dbReference type="GO" id="GO:0005975">
    <property type="term" value="P:carbohydrate metabolic process"/>
    <property type="evidence" value="ECO:0007669"/>
    <property type="project" value="InterPro"/>
</dbReference>
<evidence type="ECO:0000256" key="1">
    <source>
        <dbReference type="ARBA" id="ARBA00008165"/>
    </source>
</evidence>
<feature type="site" description="Catalytically relevant" evidence="6">
    <location>
        <position position="58"/>
    </location>
</feature>
<feature type="domain" description="SIS" evidence="9">
    <location>
        <begin position="40"/>
        <end position="183"/>
    </location>
</feature>
<evidence type="ECO:0000259" key="8">
    <source>
        <dbReference type="PROSITE" id="PS51371"/>
    </source>
</evidence>
<organism evidence="10 11">
    <name type="scientific">Psychromarinibacter sediminicola</name>
    <dbReference type="NCBI Taxonomy" id="3033385"/>
    <lineage>
        <taxon>Bacteria</taxon>
        <taxon>Pseudomonadati</taxon>
        <taxon>Pseudomonadota</taxon>
        <taxon>Alphaproteobacteria</taxon>
        <taxon>Rhodobacterales</taxon>
        <taxon>Paracoccaceae</taxon>
        <taxon>Psychromarinibacter</taxon>
    </lineage>
</organism>
<dbReference type="PANTHER" id="PTHR42745">
    <property type="match status" value="1"/>
</dbReference>
<accession>A0AAE3NWB1</accession>
<name>A0AAE3NWB1_9RHOB</name>
<comment type="caution">
    <text evidence="10">The sequence shown here is derived from an EMBL/GenBank/DDBJ whole genome shotgun (WGS) entry which is preliminary data.</text>
</comment>
<dbReference type="GO" id="GO:0046872">
    <property type="term" value="F:metal ion binding"/>
    <property type="evidence" value="ECO:0007669"/>
    <property type="project" value="UniProtKB-KW"/>
</dbReference>
<dbReference type="InterPro" id="IPR000644">
    <property type="entry name" value="CBS_dom"/>
</dbReference>
<dbReference type="SUPFAM" id="SSF53697">
    <property type="entry name" value="SIS domain"/>
    <property type="match status" value="1"/>
</dbReference>
<dbReference type="PIRSF" id="PIRSF004692">
    <property type="entry name" value="KdsD_KpsF"/>
    <property type="match status" value="1"/>
</dbReference>
<dbReference type="SUPFAM" id="SSF54631">
    <property type="entry name" value="CBS-domain pair"/>
    <property type="match status" value="1"/>
</dbReference>